<feature type="domain" description="HNH nuclease" evidence="1">
    <location>
        <begin position="150"/>
        <end position="195"/>
    </location>
</feature>
<dbReference type="Pfam" id="PF13392">
    <property type="entry name" value="HNH_3"/>
    <property type="match status" value="1"/>
</dbReference>
<evidence type="ECO:0000313" key="3">
    <source>
        <dbReference type="Proteomes" id="UP000722125"/>
    </source>
</evidence>
<accession>A0ABS5U248</accession>
<evidence type="ECO:0000259" key="1">
    <source>
        <dbReference type="Pfam" id="PF13392"/>
    </source>
</evidence>
<dbReference type="EMBL" id="JAHBOH010000002">
    <property type="protein sequence ID" value="MBT0995477.1"/>
    <property type="molecule type" value="Genomic_DNA"/>
</dbReference>
<comment type="caution">
    <text evidence="2">The sequence shown here is derived from an EMBL/GenBank/DDBJ whole genome shotgun (WGS) entry which is preliminary data.</text>
</comment>
<keyword evidence="2" id="KW-0255">Endonuclease</keyword>
<keyword evidence="3" id="KW-1185">Reference proteome</keyword>
<keyword evidence="2" id="KW-0540">Nuclease</keyword>
<dbReference type="RefSeq" id="WP_214352462.1">
    <property type="nucleotide sequence ID" value="NZ_JAHBOH010000002.1"/>
</dbReference>
<evidence type="ECO:0000313" key="2">
    <source>
        <dbReference type="EMBL" id="MBT0995477.1"/>
    </source>
</evidence>
<protein>
    <submittedName>
        <fullName evidence="2">HNH endonuclease</fullName>
    </submittedName>
</protein>
<dbReference type="InterPro" id="IPR003615">
    <property type="entry name" value="HNH_nuc"/>
</dbReference>
<dbReference type="Proteomes" id="UP000722125">
    <property type="component" value="Unassembled WGS sequence"/>
</dbReference>
<dbReference type="Gene3D" id="3.90.75.20">
    <property type="match status" value="1"/>
</dbReference>
<name>A0ABS5U248_9CELL</name>
<keyword evidence="2" id="KW-0378">Hydrolase</keyword>
<proteinExistence type="predicted"/>
<organism evidence="2 3">
    <name type="scientific">Cellulomonas fulva</name>
    <dbReference type="NCBI Taxonomy" id="2835530"/>
    <lineage>
        <taxon>Bacteria</taxon>
        <taxon>Bacillati</taxon>
        <taxon>Actinomycetota</taxon>
        <taxon>Actinomycetes</taxon>
        <taxon>Micrococcales</taxon>
        <taxon>Cellulomonadaceae</taxon>
        <taxon>Cellulomonas</taxon>
    </lineage>
</organism>
<dbReference type="InterPro" id="IPR044925">
    <property type="entry name" value="His-Me_finger_sf"/>
</dbReference>
<sequence length="233" mass="26233">MTIQIDGKAYLSTAELALRHGVTSHTVHLWRSNGRAPEGRKLRGRTWYEMDDVLTWEAGQDTARAKTPCRIPRCPRPATAGRDHLCAGHAQMVRAGRTDLGGPPPRRPRAKTLSDLLDAMTVRDEDGHRLWTGHLSGDGYAKVARAGVTRYVHRVVWEDAYGPIDETQDLTVDHRCRVRRCCEISHLRLISRAENIQAGFEARLREQEAYSQGALTLDVDLETRRRHVDAQAA</sequence>
<dbReference type="InterPro" id="IPR009061">
    <property type="entry name" value="DNA-bd_dom_put_sf"/>
</dbReference>
<dbReference type="SUPFAM" id="SSF54060">
    <property type="entry name" value="His-Me finger endonucleases"/>
    <property type="match status" value="1"/>
</dbReference>
<dbReference type="GO" id="GO:0004519">
    <property type="term" value="F:endonuclease activity"/>
    <property type="evidence" value="ECO:0007669"/>
    <property type="project" value="UniProtKB-KW"/>
</dbReference>
<dbReference type="SUPFAM" id="SSF46955">
    <property type="entry name" value="Putative DNA-binding domain"/>
    <property type="match status" value="1"/>
</dbReference>
<reference evidence="2 3" key="1">
    <citation type="submission" date="2021-05" db="EMBL/GenBank/DDBJ databases">
        <title>Description of Cellulomonas sp. DKR-3 sp. nov.</title>
        <authorList>
            <person name="Dahal R.H."/>
            <person name="Chaudhary D.K."/>
        </authorList>
    </citation>
    <scope>NUCLEOTIDE SEQUENCE [LARGE SCALE GENOMIC DNA]</scope>
    <source>
        <strain evidence="2 3">DKR-3</strain>
    </source>
</reference>
<gene>
    <name evidence="2" type="ORF">KIN34_14415</name>
</gene>